<dbReference type="PROSITE" id="PS50042">
    <property type="entry name" value="CNMP_BINDING_3"/>
    <property type="match status" value="3"/>
</dbReference>
<name>A0A8J5X2F1_DIALT</name>
<evidence type="ECO:0000256" key="2">
    <source>
        <dbReference type="ARBA" id="ARBA00022679"/>
    </source>
</evidence>
<dbReference type="SUPFAM" id="SSF56112">
    <property type="entry name" value="Protein kinase-like (PK-like)"/>
    <property type="match status" value="1"/>
</dbReference>
<dbReference type="InterPro" id="IPR018490">
    <property type="entry name" value="cNMP-bd_dom_sf"/>
</dbReference>
<keyword evidence="1" id="KW-0723">Serine/threonine-protein kinase</keyword>
<proteinExistence type="predicted"/>
<feature type="domain" description="Cyclic nucleotide-binding" evidence="10">
    <location>
        <begin position="1451"/>
        <end position="1561"/>
    </location>
</feature>
<dbReference type="Proteomes" id="UP000751190">
    <property type="component" value="Unassembled WGS sequence"/>
</dbReference>
<gene>
    <name evidence="12" type="ORF">KFE25_002538</name>
</gene>
<dbReference type="SMART" id="SM00054">
    <property type="entry name" value="EFh"/>
    <property type="match status" value="1"/>
</dbReference>
<feature type="domain" description="Protein kinase" evidence="9">
    <location>
        <begin position="1602"/>
        <end position="1913"/>
    </location>
</feature>
<feature type="region of interest" description="Disordered" evidence="8">
    <location>
        <begin position="1323"/>
        <end position="1366"/>
    </location>
</feature>
<keyword evidence="3" id="KW-0547">Nucleotide-binding</keyword>
<keyword evidence="7" id="KW-0175">Coiled coil</keyword>
<evidence type="ECO:0000256" key="7">
    <source>
        <dbReference type="SAM" id="Coils"/>
    </source>
</evidence>
<dbReference type="Gene3D" id="1.10.510.10">
    <property type="entry name" value="Transferase(Phosphotransferase) domain 1"/>
    <property type="match status" value="1"/>
</dbReference>
<evidence type="ECO:0000256" key="8">
    <source>
        <dbReference type="SAM" id="MobiDB-lite"/>
    </source>
</evidence>
<keyword evidence="6" id="KW-0067">ATP-binding</keyword>
<evidence type="ECO:0000259" key="10">
    <source>
        <dbReference type="PROSITE" id="PS50042"/>
    </source>
</evidence>
<dbReference type="InterPro" id="IPR002048">
    <property type="entry name" value="EF_hand_dom"/>
</dbReference>
<feature type="region of interest" description="Disordered" evidence="8">
    <location>
        <begin position="1"/>
        <end position="62"/>
    </location>
</feature>
<dbReference type="Pfam" id="PF00069">
    <property type="entry name" value="Pkinase"/>
    <property type="match status" value="1"/>
</dbReference>
<dbReference type="PROSITE" id="PS00018">
    <property type="entry name" value="EF_HAND_1"/>
    <property type="match status" value="1"/>
</dbReference>
<accession>A0A8J5X2F1</accession>
<evidence type="ECO:0000259" key="11">
    <source>
        <dbReference type="PROSITE" id="PS50222"/>
    </source>
</evidence>
<evidence type="ECO:0000256" key="4">
    <source>
        <dbReference type="ARBA" id="ARBA00022777"/>
    </source>
</evidence>
<sequence length="1974" mass="206094">MQPSPPPLWSRRSPPANGRAASARYARDARAELLSPRSVARTARERAPAAPPAVSVSIQPLPGPGRTFETDEALVRAGPLIAGAGDADAAFTDAVLRDYLLSWQHGFEREQSSYKSFVVFAEIKLRQVLLATSRQPQLPSSQRLAAVLDCLDRMSALFGRYGPILHVCRHELLRALYVDFDDRLLGAGAAAYALRTPYFARAAAAERELVALRETMAAWERERVEGTAQSRAWEGIVHGLGRKKEAQLGEQLNELRVELNRAADERYRDPRDRLLEMIGSRAPEQRAQLAHAVLRQFGAQALRALPSREQADAIGALLGEHEASERAHVLGVVLGAHVPAAERLDLVGALADASPAGSSRAPLALAIVQSADAAERSAVLRALFDARPVAGAEGKAAALHALLGLLEPAERALFLSAALHSAELPAPLRRQVLVGAAISLEQAAHGGSQAELLATLLASARADARASALVDALGSLPHAQLDAVLRAVGARMEPAAAAAVFCGALEDDGAREAAANRLVGSLGWEAKERVAKETLRSVQLAAVIPDGATADSIVDLASAAFGRLSDEGQVQFVRRAFARRVFHEPSLATMMAGLRTMGLLRSAAEPALSFPRAADAPRLKGVGMSVCRLSAAVAAAADASAATGARASAAPLVLAGATEASAARDAELARERAGEGNAASGREGARAPADADSDSTSSTEEMGEGEDENGEAEAEEDAACEVDGDARTEMGARRTASDVRRPSARRKARSAADRAALRAQRAVRNAPREADDDEAAVADGVPVAQLVRMIADVYDKKAAEDEVADARGRARMALGQFVKDFLMRQYGVRSMASRSLLAITAATRRWGGEGGHARVRAFGLMSGLLTGVSWAERKTNFYLRALVELCARSGGIARVLADAKAAVPYDAARAAISALVLDRDARREMHELARTAAFVPHAAAPGAGGAAPLDGAAERGGEERVSTAGSGGGGRAERSLDASNSKRALVFVDDVALALVRAWEEGEASDESLARSALLRVFEAHDADGNGLLSFDEFVHCVHACTPRAVRLGRERLLDLYDEAIQRSAELTGAESDLIEPQAFCEVMHVHGLFERPHARFVEPAADAARAYDERRDGVGAAAAPGGHAVAAAAAAAVATAARALPGVAAPHARTDGAAGGARHGACASGALLALSVPSDPALLAAPAPPPTPAALGAARGAAAPRLGLGIAWATFGGMASSGPVEAGRAIEHVPKSEASTARLRDALSRNFLFRNLPAALLEECVHVLKPTVVAKGSRIARQGERADFFFVVEEGRFDALTVPAHRLPAVPHTAAAAAAAAAAAGGGSARRARSSRGAASGRRRSSASSRSPSPASPAPSSNRDAERPTRAELDLEGATLVDSYAPVVGEPLPCFGELSLLYAKPRAATVVARTSGLVWSLDRVAFRTIQSLGNLRHEPGEDGYLKRLLANVPLLKALASAELRRLSGAAVYRSYEVGDYVAKQGDCPADGDDALVVVLRGRARAVRRAEGPEEAPNAQLALEAGGYFGAEQLLGAAPREASVIAVSHLSVACFSRAAVEEAVGSIRLLVVASGTARAQAESGRRELAKQLGVSRVDRASVAFSRRVVELRGAGSSGGGVYNGRHLSSGVRLTLVALAKAALARSAEREALCAQVALLGGIRAALGSRESDADTLALLPPLLNTFHDASHGFLLFEGWQLCPLSDLPVPLDEAGARFVAACVALLLRALHDGASTLCRGINAAELYVGEDGRVRPLLLRHAKRLDGPTYTVCGAKSSLSPEQIRGEGHGFGADEWALGALLFELLTARAPFAGENTSSSVGSHINLVGDDEAAVPVDTTAAAAGLSDAEEVATYERILAHRAGALRPRLIALRLRERRPAVSDACADCIEALMAPDAAKRLGGANGPSELLAHPWLRDFDWGALAPGAVGSPLLDEALKAAERAARAAFAASQPPDAGLGNEPYEGDDLDSCFELTF</sequence>
<organism evidence="12 13">
    <name type="scientific">Diacronema lutheri</name>
    <name type="common">Unicellular marine alga</name>
    <name type="synonym">Monochrysis lutheri</name>
    <dbReference type="NCBI Taxonomy" id="2081491"/>
    <lineage>
        <taxon>Eukaryota</taxon>
        <taxon>Haptista</taxon>
        <taxon>Haptophyta</taxon>
        <taxon>Pavlovophyceae</taxon>
        <taxon>Pavlovales</taxon>
        <taxon>Pavlovaceae</taxon>
        <taxon>Diacronema</taxon>
    </lineage>
</organism>
<dbReference type="InterPro" id="IPR014710">
    <property type="entry name" value="RmlC-like_jellyroll"/>
</dbReference>
<keyword evidence="13" id="KW-1185">Reference proteome</keyword>
<comment type="caution">
    <text evidence="12">The sequence shown here is derived from an EMBL/GenBank/DDBJ whole genome shotgun (WGS) entry which is preliminary data.</text>
</comment>
<evidence type="ECO:0008006" key="14">
    <source>
        <dbReference type="Google" id="ProtNLM"/>
    </source>
</evidence>
<dbReference type="EMBL" id="JAGTXO010000044">
    <property type="protein sequence ID" value="KAG8459131.1"/>
    <property type="molecule type" value="Genomic_DNA"/>
</dbReference>
<evidence type="ECO:0000256" key="1">
    <source>
        <dbReference type="ARBA" id="ARBA00022527"/>
    </source>
</evidence>
<evidence type="ECO:0000256" key="5">
    <source>
        <dbReference type="ARBA" id="ARBA00022837"/>
    </source>
</evidence>
<feature type="domain" description="EF-hand" evidence="11">
    <location>
        <begin position="1009"/>
        <end position="1044"/>
    </location>
</feature>
<feature type="compositionally biased region" description="Basic and acidic residues" evidence="8">
    <location>
        <begin position="665"/>
        <end position="674"/>
    </location>
</feature>
<protein>
    <recommendedName>
        <fullName evidence="14">cGMP-dependent protein kinase</fullName>
    </recommendedName>
</protein>
<feature type="compositionally biased region" description="Low complexity" evidence="8">
    <location>
        <begin position="9"/>
        <end position="24"/>
    </location>
</feature>
<dbReference type="GO" id="GO:0004691">
    <property type="term" value="F:cAMP-dependent protein kinase activity"/>
    <property type="evidence" value="ECO:0007669"/>
    <property type="project" value="TreeGrafter"/>
</dbReference>
<feature type="region of interest" description="Disordered" evidence="8">
    <location>
        <begin position="665"/>
        <end position="775"/>
    </location>
</feature>
<feature type="compositionally biased region" description="Basic and acidic residues" evidence="8">
    <location>
        <begin position="724"/>
        <end position="741"/>
    </location>
</feature>
<dbReference type="SMART" id="SM00220">
    <property type="entry name" value="S_TKc"/>
    <property type="match status" value="1"/>
</dbReference>
<reference evidence="12" key="1">
    <citation type="submission" date="2021-05" db="EMBL/GenBank/DDBJ databases">
        <title>The genome of the haptophyte Pavlova lutheri (Diacronema luteri, Pavlovales) - a model for lipid biosynthesis in eukaryotic algae.</title>
        <authorList>
            <person name="Hulatt C.J."/>
            <person name="Posewitz M.C."/>
        </authorList>
    </citation>
    <scope>NUCLEOTIDE SEQUENCE</scope>
    <source>
        <strain evidence="12">NIVA-4/92</strain>
    </source>
</reference>
<feature type="coiled-coil region" evidence="7">
    <location>
        <begin position="202"/>
        <end position="265"/>
    </location>
</feature>
<dbReference type="PROSITE" id="PS00889">
    <property type="entry name" value="CNMP_BINDING_2"/>
    <property type="match status" value="1"/>
</dbReference>
<dbReference type="GO" id="GO:0005524">
    <property type="term" value="F:ATP binding"/>
    <property type="evidence" value="ECO:0007669"/>
    <property type="project" value="UniProtKB-KW"/>
</dbReference>
<evidence type="ECO:0000313" key="12">
    <source>
        <dbReference type="EMBL" id="KAG8459131.1"/>
    </source>
</evidence>
<dbReference type="PANTHER" id="PTHR24353">
    <property type="entry name" value="CYCLIC NUCLEOTIDE-DEPENDENT PROTEIN KINASE"/>
    <property type="match status" value="1"/>
</dbReference>
<keyword evidence="5" id="KW-0106">Calcium</keyword>
<dbReference type="GO" id="GO:0005509">
    <property type="term" value="F:calcium ion binding"/>
    <property type="evidence" value="ECO:0007669"/>
    <property type="project" value="InterPro"/>
</dbReference>
<dbReference type="InterPro" id="IPR000595">
    <property type="entry name" value="cNMP-bd_dom"/>
</dbReference>
<dbReference type="PANTHER" id="PTHR24353:SF143">
    <property type="entry name" value="PROTEIN KINASE DOMAIN-CONTAINING PROTEIN"/>
    <property type="match status" value="1"/>
</dbReference>
<dbReference type="SUPFAM" id="SSF47473">
    <property type="entry name" value="EF-hand"/>
    <property type="match status" value="1"/>
</dbReference>
<dbReference type="InterPro" id="IPR011992">
    <property type="entry name" value="EF-hand-dom_pair"/>
</dbReference>
<dbReference type="InterPro" id="IPR011009">
    <property type="entry name" value="Kinase-like_dom_sf"/>
</dbReference>
<dbReference type="InterPro" id="IPR000719">
    <property type="entry name" value="Prot_kinase_dom"/>
</dbReference>
<dbReference type="PROSITE" id="PS50222">
    <property type="entry name" value="EF_HAND_2"/>
    <property type="match status" value="1"/>
</dbReference>
<feature type="domain" description="Cyclic nucleotide-binding" evidence="10">
    <location>
        <begin position="1392"/>
        <end position="1426"/>
    </location>
</feature>
<dbReference type="Pfam" id="PF00027">
    <property type="entry name" value="cNMP_binding"/>
    <property type="match status" value="1"/>
</dbReference>
<evidence type="ECO:0000313" key="13">
    <source>
        <dbReference type="Proteomes" id="UP000751190"/>
    </source>
</evidence>
<keyword evidence="2" id="KW-0808">Transferase</keyword>
<dbReference type="SMART" id="SM00100">
    <property type="entry name" value="cNMP"/>
    <property type="match status" value="2"/>
</dbReference>
<dbReference type="PROSITE" id="PS50011">
    <property type="entry name" value="PROTEIN_KINASE_DOM"/>
    <property type="match status" value="1"/>
</dbReference>
<evidence type="ECO:0000256" key="3">
    <source>
        <dbReference type="ARBA" id="ARBA00022741"/>
    </source>
</evidence>
<keyword evidence="4" id="KW-0418">Kinase</keyword>
<dbReference type="GO" id="GO:0005952">
    <property type="term" value="C:cAMP-dependent protein kinase complex"/>
    <property type="evidence" value="ECO:0007669"/>
    <property type="project" value="TreeGrafter"/>
</dbReference>
<evidence type="ECO:0000256" key="6">
    <source>
        <dbReference type="ARBA" id="ARBA00022840"/>
    </source>
</evidence>
<dbReference type="InterPro" id="IPR018488">
    <property type="entry name" value="cNMP-bd_CS"/>
</dbReference>
<feature type="domain" description="Cyclic nucleotide-binding" evidence="10">
    <location>
        <begin position="1249"/>
        <end position="1297"/>
    </location>
</feature>
<dbReference type="PRINTS" id="PR00103">
    <property type="entry name" value="CAMPKINASE"/>
</dbReference>
<feature type="region of interest" description="Disordered" evidence="8">
    <location>
        <begin position="945"/>
        <end position="975"/>
    </location>
</feature>
<feature type="compositionally biased region" description="Low complexity" evidence="8">
    <location>
        <begin position="1332"/>
        <end position="1358"/>
    </location>
</feature>
<evidence type="ECO:0000259" key="9">
    <source>
        <dbReference type="PROSITE" id="PS50011"/>
    </source>
</evidence>
<feature type="compositionally biased region" description="Basic and acidic residues" evidence="8">
    <location>
        <begin position="952"/>
        <end position="961"/>
    </location>
</feature>
<feature type="compositionally biased region" description="Acidic residues" evidence="8">
    <location>
        <begin position="701"/>
        <end position="723"/>
    </location>
</feature>
<dbReference type="InterPro" id="IPR018247">
    <property type="entry name" value="EF_Hand_1_Ca_BS"/>
</dbReference>
<dbReference type="CDD" id="cd00038">
    <property type="entry name" value="CAP_ED"/>
    <property type="match status" value="2"/>
</dbReference>
<dbReference type="SUPFAM" id="SSF51206">
    <property type="entry name" value="cAMP-binding domain-like"/>
    <property type="match status" value="2"/>
</dbReference>
<dbReference type="Gene3D" id="2.60.120.10">
    <property type="entry name" value="Jelly Rolls"/>
    <property type="match status" value="2"/>
</dbReference>